<dbReference type="InterPro" id="IPR038192">
    <property type="entry name" value="CSTF_C_sf"/>
</dbReference>
<dbReference type="GO" id="GO:0005847">
    <property type="term" value="C:mRNA cleavage and polyadenylation specificity factor complex"/>
    <property type="evidence" value="ECO:0007669"/>
    <property type="project" value="TreeGrafter"/>
</dbReference>
<accession>G7E8I6</accession>
<dbReference type="InterPro" id="IPR012677">
    <property type="entry name" value="Nucleotide-bd_a/b_plait_sf"/>
</dbReference>
<reference evidence="6 7" key="2">
    <citation type="journal article" date="2012" name="Open Biol.">
        <title>Characteristics of nucleosomes and linker DNA regions on the genome of the basidiomycete Mixia osmundae revealed by mono- and dinucleosome mapping.</title>
        <authorList>
            <person name="Nishida H."/>
            <person name="Kondo S."/>
            <person name="Matsumoto T."/>
            <person name="Suzuki Y."/>
            <person name="Yoshikawa H."/>
            <person name="Taylor T.D."/>
            <person name="Sugiyama J."/>
        </authorList>
    </citation>
    <scope>NUCLEOTIDE SEQUENCE [LARGE SCALE GENOMIC DNA]</scope>
    <source>
        <strain evidence="7">CBS 9802 / IAM 14324 / JCM 22182 / KY 12970</strain>
    </source>
</reference>
<protein>
    <recommendedName>
        <fullName evidence="5">RRM domain-containing protein</fullName>
    </recommendedName>
</protein>
<sequence length="344" mass="36885">MYGGGRSGQGGDLRNAALAGKTNVIFIGNLPYDATEQQLAEHFSSAGPVVGARLVFDHDTGKAKGFGFVEFYDANVATSAVRNLNGEQFLGRALRVDHAEPKEGSAPRTNPIRQANNAPPAMARAMAVGAPPGVNLAPGASAVDSISETLATLPPNELLDIMSQMKSLVTTSPDQAKALLAGNPQLTYALFQAMLMMNIVDPIVLQRMLAPAAGQAPPQSVQQQPQLPPQQPMFSQALPQRPYGQAPVTGLPPNPAQYAQPPQQQRGPPMPPQPQYHNPPPMQRPPMQQQQPPQQAPAPLIDERQRMLQQVLSMPQEQVDALPEGQRVAIMQIRESARLAAQGR</sequence>
<dbReference type="Gene3D" id="1.10.20.70">
    <property type="entry name" value="Transcription termination and cleavage factor, C-terminal domain"/>
    <property type="match status" value="1"/>
</dbReference>
<evidence type="ECO:0000256" key="2">
    <source>
        <dbReference type="ARBA" id="ARBA00023242"/>
    </source>
</evidence>
<feature type="compositionally biased region" description="Low complexity" evidence="4">
    <location>
        <begin position="256"/>
        <end position="267"/>
    </location>
</feature>
<name>G7E8I6_MIXOS</name>
<feature type="domain" description="RRM" evidence="5">
    <location>
        <begin position="23"/>
        <end position="101"/>
    </location>
</feature>
<dbReference type="Pfam" id="PF14327">
    <property type="entry name" value="CSTF2_hinge"/>
    <property type="match status" value="1"/>
</dbReference>
<organism evidence="6 7">
    <name type="scientific">Mixia osmundae (strain CBS 9802 / IAM 14324 / JCM 22182 / KY 12970)</name>
    <dbReference type="NCBI Taxonomy" id="764103"/>
    <lineage>
        <taxon>Eukaryota</taxon>
        <taxon>Fungi</taxon>
        <taxon>Dikarya</taxon>
        <taxon>Basidiomycota</taxon>
        <taxon>Pucciniomycotina</taxon>
        <taxon>Mixiomycetes</taxon>
        <taxon>Mixiales</taxon>
        <taxon>Mixiaceae</taxon>
        <taxon>Mixia</taxon>
    </lineage>
</organism>
<proteinExistence type="predicted"/>
<dbReference type="HOGENOM" id="CLU_028601_0_0_1"/>
<gene>
    <name evidence="6" type="primary">Mo05837</name>
    <name evidence="6" type="ORF">E5Q_05837</name>
</gene>
<evidence type="ECO:0000313" key="7">
    <source>
        <dbReference type="Proteomes" id="UP000009131"/>
    </source>
</evidence>
<dbReference type="PANTHER" id="PTHR45735">
    <property type="entry name" value="CLEAVAGE STIMULATION FACTOR SUBUNIT 2"/>
    <property type="match status" value="1"/>
</dbReference>
<dbReference type="SUPFAM" id="SSF54928">
    <property type="entry name" value="RNA-binding domain, RBD"/>
    <property type="match status" value="1"/>
</dbReference>
<dbReference type="eggNOG" id="KOG0108">
    <property type="taxonomic scope" value="Eukaryota"/>
</dbReference>
<evidence type="ECO:0000259" key="5">
    <source>
        <dbReference type="PROSITE" id="PS50102"/>
    </source>
</evidence>
<dbReference type="Gene3D" id="1.25.40.630">
    <property type="match status" value="1"/>
</dbReference>
<dbReference type="Gene3D" id="3.30.70.330">
    <property type="match status" value="1"/>
</dbReference>
<dbReference type="OrthoDB" id="272703at2759"/>
<dbReference type="OMA" id="CEPEDAP"/>
<feature type="compositionally biased region" description="Low complexity" evidence="4">
    <location>
        <begin position="285"/>
        <end position="299"/>
    </location>
</feature>
<dbReference type="InterPro" id="IPR000504">
    <property type="entry name" value="RRM_dom"/>
</dbReference>
<dbReference type="FunCoup" id="G7E8I6">
    <property type="interactions" value="281"/>
</dbReference>
<dbReference type="RefSeq" id="XP_014567471.1">
    <property type="nucleotide sequence ID" value="XM_014711985.1"/>
</dbReference>
<dbReference type="PANTHER" id="PTHR45735:SF2">
    <property type="entry name" value="CLEAVAGE STIMULATION FACTOR SUBUNIT 2"/>
    <property type="match status" value="1"/>
</dbReference>
<evidence type="ECO:0000256" key="3">
    <source>
        <dbReference type="PROSITE-ProRule" id="PRU00176"/>
    </source>
</evidence>
<comment type="subcellular location">
    <subcellularLocation>
        <location evidence="1">Nucleus</location>
    </subcellularLocation>
</comment>
<dbReference type="STRING" id="764103.G7E8I6"/>
<keyword evidence="2" id="KW-0539">Nucleus</keyword>
<dbReference type="InterPro" id="IPR025742">
    <property type="entry name" value="CSTF2_hinge"/>
</dbReference>
<dbReference type="Pfam" id="PF00076">
    <property type="entry name" value="RRM_1"/>
    <property type="match status" value="1"/>
</dbReference>
<dbReference type="EMBL" id="BABT02000216">
    <property type="protein sequence ID" value="GAA99146.1"/>
    <property type="molecule type" value="Genomic_DNA"/>
</dbReference>
<dbReference type="SMART" id="SM00360">
    <property type="entry name" value="RRM"/>
    <property type="match status" value="1"/>
</dbReference>
<dbReference type="InterPro" id="IPR035979">
    <property type="entry name" value="RBD_domain_sf"/>
</dbReference>
<dbReference type="GO" id="GO:0031124">
    <property type="term" value="P:mRNA 3'-end processing"/>
    <property type="evidence" value="ECO:0007669"/>
    <property type="project" value="InterPro"/>
</dbReference>
<evidence type="ECO:0000256" key="1">
    <source>
        <dbReference type="ARBA" id="ARBA00004123"/>
    </source>
</evidence>
<dbReference type="AlphaFoldDB" id="G7E8I6"/>
<keyword evidence="3" id="KW-0694">RNA-binding</keyword>
<dbReference type="InParanoid" id="G7E8I6"/>
<evidence type="ECO:0000313" key="6">
    <source>
        <dbReference type="EMBL" id="GAA99146.1"/>
    </source>
</evidence>
<dbReference type="Pfam" id="PF14304">
    <property type="entry name" value="CSTF_C"/>
    <property type="match status" value="1"/>
</dbReference>
<keyword evidence="7" id="KW-1185">Reference proteome</keyword>
<feature type="region of interest" description="Disordered" evidence="4">
    <location>
        <begin position="215"/>
        <end position="302"/>
    </location>
</feature>
<dbReference type="Proteomes" id="UP000009131">
    <property type="component" value="Unassembled WGS sequence"/>
</dbReference>
<evidence type="ECO:0000256" key="4">
    <source>
        <dbReference type="SAM" id="MobiDB-lite"/>
    </source>
</evidence>
<reference evidence="6 7" key="1">
    <citation type="journal article" date="2011" name="J. Gen. Appl. Microbiol.">
        <title>Draft genome sequencing of the enigmatic basidiomycete Mixia osmundae.</title>
        <authorList>
            <person name="Nishida H."/>
            <person name="Nagatsuka Y."/>
            <person name="Sugiyama J."/>
        </authorList>
    </citation>
    <scope>NUCLEOTIDE SEQUENCE [LARGE SCALE GENOMIC DNA]</scope>
    <source>
        <strain evidence="7">CBS 9802 / IAM 14324 / JCM 22182 / KY 12970</strain>
    </source>
</reference>
<dbReference type="GO" id="GO:0003729">
    <property type="term" value="F:mRNA binding"/>
    <property type="evidence" value="ECO:0007669"/>
    <property type="project" value="TreeGrafter"/>
</dbReference>
<feature type="compositionally biased region" description="Pro residues" evidence="4">
    <location>
        <begin position="268"/>
        <end position="284"/>
    </location>
</feature>
<comment type="caution">
    <text evidence="6">The sequence shown here is derived from an EMBL/GenBank/DDBJ whole genome shotgun (WGS) entry which is preliminary data.</text>
</comment>
<feature type="compositionally biased region" description="Low complexity" evidence="4">
    <location>
        <begin position="215"/>
        <end position="225"/>
    </location>
</feature>
<dbReference type="InterPro" id="IPR026896">
    <property type="entry name" value="CSTF_C"/>
</dbReference>
<dbReference type="PROSITE" id="PS50102">
    <property type="entry name" value="RRM"/>
    <property type="match status" value="1"/>
</dbReference>
<dbReference type="CDD" id="cd12398">
    <property type="entry name" value="RRM_CSTF2_RNA15_like"/>
    <property type="match status" value="1"/>
</dbReference>